<name>A0A9X9MEE0_BLUGR</name>
<keyword evidence="2" id="KW-1185">Reference proteome</keyword>
<evidence type="ECO:0000313" key="1">
    <source>
        <dbReference type="EMBL" id="VDB83614.1"/>
    </source>
</evidence>
<reference evidence="1 2" key="1">
    <citation type="submission" date="2018-08" db="EMBL/GenBank/DDBJ databases">
        <authorList>
            <person name="Muller C M."/>
        </authorList>
    </citation>
    <scope>NUCLEOTIDE SEQUENCE [LARGE SCALE GENOMIC DNA]</scope>
</reference>
<organism evidence="1 2">
    <name type="scientific">Blumeria graminis f. sp. tritici</name>
    <dbReference type="NCBI Taxonomy" id="62690"/>
    <lineage>
        <taxon>Eukaryota</taxon>
        <taxon>Fungi</taxon>
        <taxon>Dikarya</taxon>
        <taxon>Ascomycota</taxon>
        <taxon>Pezizomycotina</taxon>
        <taxon>Leotiomycetes</taxon>
        <taxon>Erysiphales</taxon>
        <taxon>Erysiphaceae</taxon>
        <taxon>Blumeria</taxon>
    </lineage>
</organism>
<proteinExistence type="predicted"/>
<gene>
    <name evidence="1" type="ORF">BGT96224V316_LOCUS2809</name>
</gene>
<sequence length="42" mass="4929">MILFGEIGLNYTTPYDYSPKYDEMIEAFNKSIQQIIGKINLR</sequence>
<dbReference type="AlphaFoldDB" id="A0A9X9MEE0"/>
<evidence type="ECO:0000313" key="2">
    <source>
        <dbReference type="Proteomes" id="UP000324639"/>
    </source>
</evidence>
<dbReference type="EMBL" id="LR026988">
    <property type="protein sequence ID" value="VDB83614.1"/>
    <property type="molecule type" value="Genomic_DNA"/>
</dbReference>
<accession>A0A9X9MEE0</accession>
<protein>
    <submittedName>
        <fullName evidence="1">Bgt-51698</fullName>
    </submittedName>
</protein>
<dbReference type="Proteomes" id="UP000324639">
    <property type="component" value="Chromosome Bgt_-05"/>
</dbReference>